<dbReference type="Pfam" id="PF02563">
    <property type="entry name" value="Poly_export"/>
    <property type="match status" value="1"/>
</dbReference>
<dbReference type="InterPro" id="IPR019554">
    <property type="entry name" value="Soluble_ligand-bd"/>
</dbReference>
<evidence type="ECO:0000313" key="6">
    <source>
        <dbReference type="EMBL" id="GGD50522.1"/>
    </source>
</evidence>
<name>A0A916YMX4_9SPHN</name>
<dbReference type="PANTHER" id="PTHR33619:SF3">
    <property type="entry name" value="POLYSACCHARIDE EXPORT PROTEIN GFCE-RELATED"/>
    <property type="match status" value="1"/>
</dbReference>
<feature type="domain" description="Soluble ligand binding" evidence="5">
    <location>
        <begin position="207"/>
        <end position="254"/>
    </location>
</feature>
<evidence type="ECO:0008006" key="8">
    <source>
        <dbReference type="Google" id="ProtNLM"/>
    </source>
</evidence>
<evidence type="ECO:0000259" key="5">
    <source>
        <dbReference type="Pfam" id="PF10531"/>
    </source>
</evidence>
<dbReference type="PANTHER" id="PTHR33619">
    <property type="entry name" value="POLYSACCHARIDE EXPORT PROTEIN GFCE-RELATED"/>
    <property type="match status" value="1"/>
</dbReference>
<dbReference type="InterPro" id="IPR049712">
    <property type="entry name" value="Poly_export"/>
</dbReference>
<feature type="domain" description="Soluble ligand binding" evidence="5">
    <location>
        <begin position="381"/>
        <end position="415"/>
    </location>
</feature>
<dbReference type="Proteomes" id="UP000598997">
    <property type="component" value="Unassembled WGS sequence"/>
</dbReference>
<evidence type="ECO:0000313" key="7">
    <source>
        <dbReference type="Proteomes" id="UP000598997"/>
    </source>
</evidence>
<dbReference type="AlphaFoldDB" id="A0A916YMX4"/>
<feature type="domain" description="Polysaccharide export protein N-terminal" evidence="4">
    <location>
        <begin position="126"/>
        <end position="200"/>
    </location>
</feature>
<feature type="domain" description="Soluble ligand binding" evidence="5">
    <location>
        <begin position="291"/>
        <end position="344"/>
    </location>
</feature>
<comment type="caution">
    <text evidence="6">The sequence shown here is derived from an EMBL/GenBank/DDBJ whole genome shotgun (WGS) entry which is preliminary data.</text>
</comment>
<feature type="chain" id="PRO_5037869828" description="Capsule biosynthesis protein" evidence="3">
    <location>
        <begin position="16"/>
        <end position="619"/>
    </location>
</feature>
<dbReference type="GO" id="GO:0015159">
    <property type="term" value="F:polysaccharide transmembrane transporter activity"/>
    <property type="evidence" value="ECO:0007669"/>
    <property type="project" value="InterPro"/>
</dbReference>
<evidence type="ECO:0000259" key="4">
    <source>
        <dbReference type="Pfam" id="PF02563"/>
    </source>
</evidence>
<feature type="domain" description="Soluble ligand binding" evidence="5">
    <location>
        <begin position="516"/>
        <end position="566"/>
    </location>
</feature>
<accession>A0A916YMX4</accession>
<evidence type="ECO:0000256" key="2">
    <source>
        <dbReference type="SAM" id="MobiDB-lite"/>
    </source>
</evidence>
<protein>
    <recommendedName>
        <fullName evidence="8">Capsule biosynthesis protein</fullName>
    </recommendedName>
</protein>
<dbReference type="Pfam" id="PF10531">
    <property type="entry name" value="SLBB"/>
    <property type="match status" value="4"/>
</dbReference>
<dbReference type="EMBL" id="BMIO01000008">
    <property type="protein sequence ID" value="GGD50522.1"/>
    <property type="molecule type" value="Genomic_DNA"/>
</dbReference>
<proteinExistence type="predicted"/>
<keyword evidence="1 3" id="KW-0732">Signal</keyword>
<dbReference type="InterPro" id="IPR003715">
    <property type="entry name" value="Poly_export_N"/>
</dbReference>
<dbReference type="Gene3D" id="3.10.560.10">
    <property type="entry name" value="Outer membrane lipoprotein wza domain like"/>
    <property type="match status" value="4"/>
</dbReference>
<sequence>MLAAFCVAGAAPAMAQLIPGQTGTNQEEEQQQGESQSGSPGFSTPQSNIYGATSIQEVGNDESTQLQRFLEAQEDLLDQSKRLTEPPEPGEFEKYVERVIGRPLPRYGADLLLPESRNFAAPATATVPPDYRLNVGDVVSISLAGSVEGSTERTIDANGNIFLPAVGQIHLAGVRSGDLGDVLDRAIGTQYRNFRYGVRVAELRGIRVYVTGFARSPGAFSVGSLSTVANAILQAGGPNPNGSMRSVKLIRNGQEVADFDLYELLLGGSRVNDAVLQNEDVLFIPPAGPQVAVFGSVTAEAIYELRGTESLADVLAIAGGTTQLGDAERLVLYRVADGARPGPMEVVIRDAATMKARPADIIQVLSEKNLVQPTASQRVFVKIEGEVEKPGNYYVEPGASLSSVIALAGGMTSRAFPFGTELNRNSVAAQQRKNFDDAIDQFEMTLASAPLTADSSISADRLAAQNEGARLFLEKMREAEPDGRLVLEIEPTATSLPDLPLENGDRVYVPPVPSSVGVFGAVYRPASYMIADDPKKVKEYLSQAGGPVRAADKRRLFVVRANGEVLPRSSGAMGEEALPGDVIFVPVKTSSKDLLTKIGQISSIIFQFGIAAATVAAID</sequence>
<gene>
    <name evidence="6" type="ORF">GCM10010989_25890</name>
</gene>
<feature type="region of interest" description="Disordered" evidence="2">
    <location>
        <begin position="21"/>
        <end position="48"/>
    </location>
</feature>
<organism evidence="6 7">
    <name type="scientific">Croceicoccus pelagius</name>
    <dbReference type="NCBI Taxonomy" id="1703341"/>
    <lineage>
        <taxon>Bacteria</taxon>
        <taxon>Pseudomonadati</taxon>
        <taxon>Pseudomonadota</taxon>
        <taxon>Alphaproteobacteria</taxon>
        <taxon>Sphingomonadales</taxon>
        <taxon>Erythrobacteraceae</taxon>
        <taxon>Croceicoccus</taxon>
    </lineage>
</organism>
<evidence type="ECO:0000256" key="3">
    <source>
        <dbReference type="SAM" id="SignalP"/>
    </source>
</evidence>
<keyword evidence="7" id="KW-1185">Reference proteome</keyword>
<reference evidence="6 7" key="1">
    <citation type="journal article" date="2014" name="Int. J. Syst. Evol. Microbiol.">
        <title>Complete genome sequence of Corynebacterium casei LMG S-19264T (=DSM 44701T), isolated from a smear-ripened cheese.</title>
        <authorList>
            <consortium name="US DOE Joint Genome Institute (JGI-PGF)"/>
            <person name="Walter F."/>
            <person name="Albersmeier A."/>
            <person name="Kalinowski J."/>
            <person name="Ruckert C."/>
        </authorList>
    </citation>
    <scope>NUCLEOTIDE SEQUENCE [LARGE SCALE GENOMIC DNA]</scope>
    <source>
        <strain evidence="6 7">CGMCC 1.15358</strain>
    </source>
</reference>
<feature type="signal peptide" evidence="3">
    <location>
        <begin position="1"/>
        <end position="15"/>
    </location>
</feature>
<dbReference type="Gene3D" id="3.30.1950.10">
    <property type="entry name" value="wza like domain"/>
    <property type="match status" value="1"/>
</dbReference>
<evidence type="ECO:0000256" key="1">
    <source>
        <dbReference type="ARBA" id="ARBA00022729"/>
    </source>
</evidence>